<evidence type="ECO:0000313" key="3">
    <source>
        <dbReference type="EMBL" id="KAK5691519.1"/>
    </source>
</evidence>
<sequence length="681" mass="75472">MAIMTLYEQCDITTFSAACKMNRSHFRRLTSFSLFRSVMDAASSVPSITPASVLCQVLYALGTEYAGVNPNNLPLTINNLFFSPTCMERSKQQAGAAKTTSRSGRRANLPSTSSKRPSALPFPHPGRTREAKEHTASRTSYAHGVYSVRCGIREISHAVTRESRERKQALQKLDEAQRVALYLQNKLECLESTISDLSQGQDVKVGMKDYDESLEKLAESVLKKASIQHAGSQRKTASATKRKRQEDYQPEIVPAAKRQQQSSDRERDQSVSIVLDQDDDRDMSESVAEVQRDDDSRHKARPAIHEATPCLALASTPLLPRPDSQPQEQPVQSLATPAPTPEISAEVPRTEQRWENSGPYLTTFPSCDRLFAASRLAVIPPSQQRRYGRPERVLHRDHEIKQRTADIKLLQSDRSAITRWHTSLLKNKTLLNLLQHQQKGSFVGDIMRNDRMQDWAPELRKIFAFGERDPFGPLAKDPRSLVSRESKERPQSTDANACLEPQEKPAPSRMSRTPLCPVVVMIDDEPGYVASRPGSTTSQDDVVVTEDVRKRETRTLDVGTTVDALGLELGDDASSGLSSPDGCGPVTIDDGLTPAAVSLAEDMQMREAAEALAGLGNLGESSFVDGHGDRADETRLRTPLQRSSLLRQPLPLMQRLHSITFSRISSAMQLYSQGEVPAQHA</sequence>
<evidence type="ECO:0000256" key="2">
    <source>
        <dbReference type="SAM" id="MobiDB-lite"/>
    </source>
</evidence>
<comment type="caution">
    <text evidence="3">The sequence shown here is derived from an EMBL/GenBank/DDBJ whole genome shotgun (WGS) entry which is preliminary data.</text>
</comment>
<protein>
    <submittedName>
        <fullName evidence="3">Sister chromatid cohesion protein 1</fullName>
    </submittedName>
</protein>
<accession>A0AAN7ZQY3</accession>
<evidence type="ECO:0000256" key="1">
    <source>
        <dbReference type="SAM" id="Coils"/>
    </source>
</evidence>
<feature type="compositionally biased region" description="Polar residues" evidence="2">
    <location>
        <begin position="324"/>
        <end position="335"/>
    </location>
</feature>
<reference evidence="3" key="1">
    <citation type="submission" date="2023-08" db="EMBL/GenBank/DDBJ databases">
        <title>Black Yeasts Isolated from many extreme environments.</title>
        <authorList>
            <person name="Coleine C."/>
            <person name="Stajich J.E."/>
            <person name="Selbmann L."/>
        </authorList>
    </citation>
    <scope>NUCLEOTIDE SEQUENCE</scope>
    <source>
        <strain evidence="3">CCFEE 5810</strain>
    </source>
</reference>
<gene>
    <name evidence="3" type="primary">MCD1_2</name>
    <name evidence="3" type="ORF">LTR97_011512</name>
</gene>
<feature type="compositionally biased region" description="Polar residues" evidence="2">
    <location>
        <begin position="229"/>
        <end position="239"/>
    </location>
</feature>
<feature type="compositionally biased region" description="Basic and acidic residues" evidence="2">
    <location>
        <begin position="474"/>
        <end position="491"/>
    </location>
</feature>
<feature type="region of interest" description="Disordered" evidence="2">
    <location>
        <begin position="227"/>
        <end position="351"/>
    </location>
</feature>
<dbReference type="AlphaFoldDB" id="A0AAN7ZQY3"/>
<feature type="region of interest" description="Disordered" evidence="2">
    <location>
        <begin position="92"/>
        <end position="138"/>
    </location>
</feature>
<name>A0AAN7ZQY3_9PEZI</name>
<feature type="compositionally biased region" description="Basic and acidic residues" evidence="2">
    <location>
        <begin position="127"/>
        <end position="136"/>
    </location>
</feature>
<evidence type="ECO:0000313" key="4">
    <source>
        <dbReference type="Proteomes" id="UP001310594"/>
    </source>
</evidence>
<feature type="region of interest" description="Disordered" evidence="2">
    <location>
        <begin position="474"/>
        <end position="511"/>
    </location>
</feature>
<dbReference type="Proteomes" id="UP001310594">
    <property type="component" value="Unassembled WGS sequence"/>
</dbReference>
<feature type="coiled-coil region" evidence="1">
    <location>
        <begin position="159"/>
        <end position="193"/>
    </location>
</feature>
<keyword evidence="1" id="KW-0175">Coiled coil</keyword>
<organism evidence="3 4">
    <name type="scientific">Elasticomyces elasticus</name>
    <dbReference type="NCBI Taxonomy" id="574655"/>
    <lineage>
        <taxon>Eukaryota</taxon>
        <taxon>Fungi</taxon>
        <taxon>Dikarya</taxon>
        <taxon>Ascomycota</taxon>
        <taxon>Pezizomycotina</taxon>
        <taxon>Dothideomycetes</taxon>
        <taxon>Dothideomycetidae</taxon>
        <taxon>Mycosphaerellales</taxon>
        <taxon>Teratosphaeriaceae</taxon>
        <taxon>Elasticomyces</taxon>
    </lineage>
</organism>
<proteinExistence type="predicted"/>
<dbReference type="EMBL" id="JAVRQU010000021">
    <property type="protein sequence ID" value="KAK5691519.1"/>
    <property type="molecule type" value="Genomic_DNA"/>
</dbReference>